<dbReference type="Pfam" id="PF07714">
    <property type="entry name" value="PK_Tyr_Ser-Thr"/>
    <property type="match status" value="1"/>
</dbReference>
<gene>
    <name evidence="5" type="ORF">CVIRNUC_000918</name>
</gene>
<dbReference type="InterPro" id="IPR029016">
    <property type="entry name" value="GAF-like_dom_sf"/>
</dbReference>
<feature type="binding site" evidence="2">
    <location>
        <position position="489"/>
    </location>
    <ligand>
        <name>ATP</name>
        <dbReference type="ChEBI" id="CHEBI:30616"/>
    </ligand>
</feature>
<organism evidence="5 6">
    <name type="scientific">Coccomyxa viridis</name>
    <dbReference type="NCBI Taxonomy" id="1274662"/>
    <lineage>
        <taxon>Eukaryota</taxon>
        <taxon>Viridiplantae</taxon>
        <taxon>Chlorophyta</taxon>
        <taxon>core chlorophytes</taxon>
        <taxon>Trebouxiophyceae</taxon>
        <taxon>Trebouxiophyceae incertae sedis</taxon>
        <taxon>Coccomyxaceae</taxon>
        <taxon>Coccomyxa</taxon>
    </lineage>
</organism>
<dbReference type="InterPro" id="IPR051681">
    <property type="entry name" value="Ser/Thr_Kinases-Pseudokinases"/>
</dbReference>
<evidence type="ECO:0000256" key="1">
    <source>
        <dbReference type="ARBA" id="ARBA00023170"/>
    </source>
</evidence>
<keyword evidence="2" id="KW-0547">Nucleotide-binding</keyword>
<evidence type="ECO:0000259" key="4">
    <source>
        <dbReference type="PROSITE" id="PS50011"/>
    </source>
</evidence>
<dbReference type="PROSITE" id="PS50011">
    <property type="entry name" value="PROTEIN_KINASE_DOM"/>
    <property type="match status" value="1"/>
</dbReference>
<dbReference type="InterPro" id="IPR001245">
    <property type="entry name" value="Ser-Thr/Tyr_kinase_cat_dom"/>
</dbReference>
<dbReference type="SMART" id="SM00065">
    <property type="entry name" value="GAF"/>
    <property type="match status" value="1"/>
</dbReference>
<dbReference type="PANTHER" id="PTHR44329:SF214">
    <property type="entry name" value="PROTEIN KINASE DOMAIN-CONTAINING PROTEIN"/>
    <property type="match status" value="1"/>
</dbReference>
<dbReference type="Gene3D" id="3.30.450.40">
    <property type="match status" value="1"/>
</dbReference>
<comment type="caution">
    <text evidence="5">The sequence shown here is derived from an EMBL/GenBank/DDBJ whole genome shotgun (WGS) entry which is preliminary data.</text>
</comment>
<dbReference type="InterPro" id="IPR017441">
    <property type="entry name" value="Protein_kinase_ATP_BS"/>
</dbReference>
<dbReference type="GO" id="GO:0004674">
    <property type="term" value="F:protein serine/threonine kinase activity"/>
    <property type="evidence" value="ECO:0007669"/>
    <property type="project" value="TreeGrafter"/>
</dbReference>
<feature type="domain" description="Protein kinase" evidence="4">
    <location>
        <begin position="462"/>
        <end position="771"/>
    </location>
</feature>
<dbReference type="PROSITE" id="PS00109">
    <property type="entry name" value="PROTEIN_KINASE_TYR"/>
    <property type="match status" value="1"/>
</dbReference>
<feature type="region of interest" description="Disordered" evidence="3">
    <location>
        <begin position="528"/>
        <end position="564"/>
    </location>
</feature>
<dbReference type="InterPro" id="IPR000719">
    <property type="entry name" value="Prot_kinase_dom"/>
</dbReference>
<dbReference type="InterPro" id="IPR008266">
    <property type="entry name" value="Tyr_kinase_AS"/>
</dbReference>
<dbReference type="AlphaFoldDB" id="A0AAV1HRP6"/>
<proteinExistence type="predicted"/>
<evidence type="ECO:0000313" key="5">
    <source>
        <dbReference type="EMBL" id="CAK0737471.1"/>
    </source>
</evidence>
<dbReference type="PANTHER" id="PTHR44329">
    <property type="entry name" value="SERINE/THREONINE-PROTEIN KINASE TNNI3K-RELATED"/>
    <property type="match status" value="1"/>
</dbReference>
<reference evidence="5 6" key="1">
    <citation type="submission" date="2023-10" db="EMBL/GenBank/DDBJ databases">
        <authorList>
            <person name="Maclean D."/>
            <person name="Macfadyen A."/>
        </authorList>
    </citation>
    <scope>NUCLEOTIDE SEQUENCE [LARGE SCALE GENOMIC DNA]</scope>
</reference>
<feature type="region of interest" description="Disordered" evidence="3">
    <location>
        <begin position="62"/>
        <end position="99"/>
    </location>
</feature>
<evidence type="ECO:0000256" key="2">
    <source>
        <dbReference type="PROSITE-ProRule" id="PRU10141"/>
    </source>
</evidence>
<feature type="compositionally biased region" description="Polar residues" evidence="3">
    <location>
        <begin position="90"/>
        <end position="99"/>
    </location>
</feature>
<feature type="region of interest" description="Disordered" evidence="3">
    <location>
        <begin position="1"/>
        <end position="28"/>
    </location>
</feature>
<dbReference type="Gene3D" id="3.30.200.20">
    <property type="entry name" value="Phosphorylase Kinase, domain 1"/>
    <property type="match status" value="1"/>
</dbReference>
<keyword evidence="1" id="KW-0675">Receptor</keyword>
<dbReference type="InterPro" id="IPR011009">
    <property type="entry name" value="Kinase-like_dom_sf"/>
</dbReference>
<feature type="compositionally biased region" description="Low complexity" evidence="3">
    <location>
        <begin position="552"/>
        <end position="564"/>
    </location>
</feature>
<evidence type="ECO:0000313" key="6">
    <source>
        <dbReference type="Proteomes" id="UP001314263"/>
    </source>
</evidence>
<dbReference type="SUPFAM" id="SSF55781">
    <property type="entry name" value="GAF domain-like"/>
    <property type="match status" value="1"/>
</dbReference>
<dbReference type="GO" id="GO:0005524">
    <property type="term" value="F:ATP binding"/>
    <property type="evidence" value="ECO:0007669"/>
    <property type="project" value="UniProtKB-UniRule"/>
</dbReference>
<keyword evidence="6" id="KW-1185">Reference proteome</keyword>
<keyword evidence="2" id="KW-0067">ATP-binding</keyword>
<sequence>MGQTASCLGADKSQPHSQSRKAIEQENVAKKLPKHIERISDEGLPAVSKLKIEYITAECNKEEDEVSLNPASPRNDSAFQPNIEPLDQTPPITDEQSQRRSMQGLQFEIVNLGPPKPPCNEARLATLKALECTDGPSDPELEHIIQLACTVFGTSNALVALLESDRIIIRNGSGMFAPGDFPWRYSFCGYTLSSPNNTTMVVEDALQDARFKHNPYVNGNPPVRFYCGTPLIASNGHRLGTLCFADNEAHTFDAERCNILNNMAELCVREIERNAVMRRQSMESTEHLINAGMMRALEAFQEAILMVDATDGECWRVLHVNKTFADQTGILRQEIANSAFWDTFALDGSMAPCMMDVQERAADNKEFALGNVVLRQEYQMISAIDSCPPSFRAFSMGFRPANHGQLDNSIPIGVPSYMPSVEDSGKGIYFVTMRELSTLSRNSTVSSILSDISMREPPFPDLELGMLLGKGGYGSVYRGTFNGQPCAVKVIDDLNAIVMRDGEPLEASITEGMSHPNIVNTIAHTVTHNSQKRSVHSGSDSGSMPGHSATASSKPSGGSKRSSGDASSDSLAWLVLEFCDKGCLQEAIDKGWFRKERQLTAPNIPDVETILATARDIAEGMAFLHARDVVHGDLTGGNVLLTSCDSTPHGFRAKVSDFGLARNLNIQSKIETRTYGTITHMPLELLCDGIMSKACDVYAFGVLLWEMMAGCRAWASMKHAQIMHSIVVERKSLQFPAHTPQPYRALAQQCLSYTPSERPSFEAIIASLEAMRA</sequence>
<protein>
    <recommendedName>
        <fullName evidence="4">Protein kinase domain-containing protein</fullName>
    </recommendedName>
</protein>
<dbReference type="Gene3D" id="1.10.510.10">
    <property type="entry name" value="Transferase(Phosphotransferase) domain 1"/>
    <property type="match status" value="1"/>
</dbReference>
<dbReference type="PROSITE" id="PS00107">
    <property type="entry name" value="PROTEIN_KINASE_ATP"/>
    <property type="match status" value="1"/>
</dbReference>
<accession>A0AAV1HRP6</accession>
<evidence type="ECO:0000256" key="3">
    <source>
        <dbReference type="SAM" id="MobiDB-lite"/>
    </source>
</evidence>
<name>A0AAV1HRP6_9CHLO</name>
<dbReference type="InterPro" id="IPR003018">
    <property type="entry name" value="GAF"/>
</dbReference>
<dbReference type="Proteomes" id="UP001314263">
    <property type="component" value="Unassembled WGS sequence"/>
</dbReference>
<dbReference type="EMBL" id="CAUYUE010000001">
    <property type="protein sequence ID" value="CAK0737471.1"/>
    <property type="molecule type" value="Genomic_DNA"/>
</dbReference>
<dbReference type="SUPFAM" id="SSF56112">
    <property type="entry name" value="Protein kinase-like (PK-like)"/>
    <property type="match status" value="1"/>
</dbReference>
<feature type="compositionally biased region" description="Polar residues" evidence="3">
    <location>
        <begin position="69"/>
        <end position="80"/>
    </location>
</feature>